<name>C6LHX8_9FIRM</name>
<dbReference type="AlphaFoldDB" id="C6LHX8"/>
<keyword evidence="2" id="KW-1185">Reference proteome</keyword>
<organism evidence="1 2">
    <name type="scientific">Marvinbryantia formatexigens DSM 14469</name>
    <dbReference type="NCBI Taxonomy" id="478749"/>
    <lineage>
        <taxon>Bacteria</taxon>
        <taxon>Bacillati</taxon>
        <taxon>Bacillota</taxon>
        <taxon>Clostridia</taxon>
        <taxon>Lachnospirales</taxon>
        <taxon>Lachnospiraceae</taxon>
        <taxon>Marvinbryantia</taxon>
    </lineage>
</organism>
<evidence type="ECO:0000313" key="2">
    <source>
        <dbReference type="Proteomes" id="UP000005561"/>
    </source>
</evidence>
<accession>C6LHX8</accession>
<dbReference type="EMBL" id="ACCL02000015">
    <property type="protein sequence ID" value="EET59868.1"/>
    <property type="molecule type" value="Genomic_DNA"/>
</dbReference>
<protein>
    <submittedName>
        <fullName evidence="1">Uncharacterized protein</fullName>
    </submittedName>
</protein>
<proteinExistence type="predicted"/>
<dbReference type="Proteomes" id="UP000005561">
    <property type="component" value="Unassembled WGS sequence"/>
</dbReference>
<sequence>MKGNDYGMVRRRRFGKEGRYLQLDMEKAWRTHSELDTQMFFNRMRHIEIVRRALKPSRISPDGHILVDGNARYLYLNEGELFGNTYYSLCYEIKAVRAFYLDRFYEVSGTTKEKKNFFLRLVIELKDEYVPYLSYRLCATSLMYPQPYERMARFEGEQALKFLEGVTGKNASEETETWMIS</sequence>
<dbReference type="STRING" id="168384.SAMN05660368_03856"/>
<evidence type="ECO:0000313" key="1">
    <source>
        <dbReference type="EMBL" id="EET59868.1"/>
    </source>
</evidence>
<comment type="caution">
    <text evidence="1">The sequence shown here is derived from an EMBL/GenBank/DDBJ whole genome shotgun (WGS) entry which is preliminary data.</text>
</comment>
<reference evidence="1" key="1">
    <citation type="submission" date="2009-07" db="EMBL/GenBank/DDBJ databases">
        <authorList>
            <person name="Weinstock G."/>
            <person name="Sodergren E."/>
            <person name="Clifton S."/>
            <person name="Fulton L."/>
            <person name="Fulton B."/>
            <person name="Courtney L."/>
            <person name="Fronick C."/>
            <person name="Harrison M."/>
            <person name="Strong C."/>
            <person name="Farmer C."/>
            <person name="Delahaunty K."/>
            <person name="Markovic C."/>
            <person name="Hall O."/>
            <person name="Minx P."/>
            <person name="Tomlinson C."/>
            <person name="Mitreva M."/>
            <person name="Nelson J."/>
            <person name="Hou S."/>
            <person name="Wollam A."/>
            <person name="Pepin K.H."/>
            <person name="Johnson M."/>
            <person name="Bhonagiri V."/>
            <person name="Nash W.E."/>
            <person name="Warren W."/>
            <person name="Chinwalla A."/>
            <person name="Mardis E.R."/>
            <person name="Wilson R.K."/>
        </authorList>
    </citation>
    <scope>NUCLEOTIDE SEQUENCE [LARGE SCALE GENOMIC DNA]</scope>
    <source>
        <strain evidence="1">DSM 14469</strain>
    </source>
</reference>
<gene>
    <name evidence="1" type="ORF">BRYFOR_08242</name>
</gene>